<feature type="signal peptide" evidence="5">
    <location>
        <begin position="1"/>
        <end position="30"/>
    </location>
</feature>
<protein>
    <submittedName>
        <fullName evidence="8">TonB-dependent receptor</fullName>
    </submittedName>
</protein>
<evidence type="ECO:0000259" key="6">
    <source>
        <dbReference type="Pfam" id="PF00593"/>
    </source>
</evidence>
<sequence length="1003" mass="109074">MMTKHKFRRNLIASAVASCTIAGAANLAHAQNDDEMLEEVVVTGIRASLERSMDIKRDSQGVVDAISAEDIGKFPDTNLAESLQRITGVSINRSNGEGSKVSIRGFGPDYVLVTLNGRQMPGSTIEATSVSGSRSFDFSNIASEGVSGVEVYKTVRAAVPAGGVGGTVNVKTARPFDNPGQQLSVGVKGVYDDSATDPSLTPEVSGLYSNTFADDKFGIGLSMSYQKREGGNANAEIGTGWRYFEAGAEGWGSIPNLQDTDFHTNPPSPEDGDIYGVPQQTGYSFNEYERERLNGQLVLQYAPTDNIVATLDYTYAEKEESAKFSDVGAWFNFGANRRTSWTDNGAGAVEAPYMYEEFGLNGADLTFGSGYNSSVNTNDSLGFNIEWNVSDRLTLGFDAHSSEAESKPNSPYGNSNVITTSAFLRDSSAVYLGEDFPVLNVGVSKTPELEDLQITGSSFRNARMVHEIDQFQFNGNFEFNDVFDMDFGVSSIEQSNRSTFANNQRDTWGGLGNPGDVPMDGYTMDDIASYFDNVSGTGNENLLASRFVADFDKVVQYAAENLDDGGGFSNCANGSTYYCMNPTPDDVRIIEEDSNSAWVQLNADTDIAGMRTRASVGVRWEDTETRSFATPIEDQFTGEVAWIGGNEMYLLTADDYTVDPVAVGTGGYDYFLPSVDLAVDVIDDVVVRASYGRSLGRPLWNEMSALSVSRGPLSPQSMFPGSPGGGATRGNINLKPILSDNIDLSVEWYYGDASYVSVGYYKKDVENFIGSTVNPEELFDAPDPSQGSRRDAAVAADPNNQWSTGAVREYIVNNTAPGEPGVDFTKEPSWVLGLPGDPNVIFNVTEFVNQEDASFDGWEFAVQHNFWETGFGVVANYTITDSDTSFDDLDIVNGQFALTGLSDTANFIAFYEKNGLQMRVSYNWRDEFLSATGDGTGANPTYVEAYSQVDLNASYDINDNFTVFIEGLNVTDEYTRTFGRNDLLTRGVYTGGPRYNIGARYTF</sequence>
<dbReference type="EMBL" id="JBHRTL010000004">
    <property type="protein sequence ID" value="MFC3154480.1"/>
    <property type="molecule type" value="Genomic_DNA"/>
</dbReference>
<dbReference type="PANTHER" id="PTHR40980">
    <property type="entry name" value="PLUG DOMAIN-CONTAINING PROTEIN"/>
    <property type="match status" value="1"/>
</dbReference>
<evidence type="ECO:0000256" key="3">
    <source>
        <dbReference type="ARBA" id="ARBA00023237"/>
    </source>
</evidence>
<keyword evidence="9" id="KW-1185">Reference proteome</keyword>
<accession>A0ABV7HPL3</accession>
<comment type="subcellular location">
    <subcellularLocation>
        <location evidence="1 4">Cell outer membrane</location>
    </subcellularLocation>
</comment>
<dbReference type="RefSeq" id="WP_339616745.1">
    <property type="nucleotide sequence ID" value="NZ_AP031500.1"/>
</dbReference>
<dbReference type="InterPro" id="IPR012910">
    <property type="entry name" value="Plug_dom"/>
</dbReference>
<proteinExistence type="inferred from homology"/>
<evidence type="ECO:0000256" key="4">
    <source>
        <dbReference type="RuleBase" id="RU003357"/>
    </source>
</evidence>
<feature type="domain" description="TonB-dependent receptor-like beta-barrel" evidence="6">
    <location>
        <begin position="462"/>
        <end position="970"/>
    </location>
</feature>
<gene>
    <name evidence="8" type="ORF">ACFOEB_04630</name>
</gene>
<dbReference type="Pfam" id="PF07715">
    <property type="entry name" value="Plug"/>
    <property type="match status" value="1"/>
</dbReference>
<keyword evidence="8" id="KW-0675">Receptor</keyword>
<dbReference type="SUPFAM" id="SSF56935">
    <property type="entry name" value="Porins"/>
    <property type="match status" value="1"/>
</dbReference>
<comment type="caution">
    <text evidence="8">The sequence shown here is derived from an EMBL/GenBank/DDBJ whole genome shotgun (WGS) entry which is preliminary data.</text>
</comment>
<keyword evidence="4" id="KW-0798">TonB box</keyword>
<dbReference type="NCBIfam" id="TIGR01782">
    <property type="entry name" value="TonB-Xanth-Caul"/>
    <property type="match status" value="1"/>
</dbReference>
<dbReference type="Proteomes" id="UP001595548">
    <property type="component" value="Unassembled WGS sequence"/>
</dbReference>
<dbReference type="InterPro" id="IPR010104">
    <property type="entry name" value="TonB_rcpt_bac"/>
</dbReference>
<evidence type="ECO:0000256" key="1">
    <source>
        <dbReference type="ARBA" id="ARBA00004442"/>
    </source>
</evidence>
<dbReference type="InterPro" id="IPR036942">
    <property type="entry name" value="Beta-barrel_TonB_sf"/>
</dbReference>
<evidence type="ECO:0000256" key="2">
    <source>
        <dbReference type="ARBA" id="ARBA00023136"/>
    </source>
</evidence>
<dbReference type="InterPro" id="IPR000531">
    <property type="entry name" value="Beta-barrel_TonB"/>
</dbReference>
<dbReference type="PANTHER" id="PTHR40980:SF3">
    <property type="entry name" value="TONB-DEPENDENT RECEPTOR-LIKE BETA-BARREL DOMAIN-CONTAINING PROTEIN"/>
    <property type="match status" value="1"/>
</dbReference>
<dbReference type="InterPro" id="IPR037066">
    <property type="entry name" value="Plug_dom_sf"/>
</dbReference>
<reference evidence="9" key="1">
    <citation type="journal article" date="2019" name="Int. J. Syst. Evol. Microbiol.">
        <title>The Global Catalogue of Microorganisms (GCM) 10K type strain sequencing project: providing services to taxonomists for standard genome sequencing and annotation.</title>
        <authorList>
            <consortium name="The Broad Institute Genomics Platform"/>
            <consortium name="The Broad Institute Genome Sequencing Center for Infectious Disease"/>
            <person name="Wu L."/>
            <person name="Ma J."/>
        </authorList>
    </citation>
    <scope>NUCLEOTIDE SEQUENCE [LARGE SCALE GENOMIC DNA]</scope>
    <source>
        <strain evidence="9">KCTC 52141</strain>
    </source>
</reference>
<keyword evidence="5" id="KW-0732">Signal</keyword>
<evidence type="ECO:0000313" key="8">
    <source>
        <dbReference type="EMBL" id="MFC3154480.1"/>
    </source>
</evidence>
<feature type="chain" id="PRO_5045495053" evidence="5">
    <location>
        <begin position="31"/>
        <end position="1003"/>
    </location>
</feature>
<organism evidence="8 9">
    <name type="scientific">Gilvimarinus japonicus</name>
    <dbReference type="NCBI Taxonomy" id="1796469"/>
    <lineage>
        <taxon>Bacteria</taxon>
        <taxon>Pseudomonadati</taxon>
        <taxon>Pseudomonadota</taxon>
        <taxon>Gammaproteobacteria</taxon>
        <taxon>Cellvibrionales</taxon>
        <taxon>Cellvibrionaceae</taxon>
        <taxon>Gilvimarinus</taxon>
    </lineage>
</organism>
<evidence type="ECO:0000313" key="9">
    <source>
        <dbReference type="Proteomes" id="UP001595548"/>
    </source>
</evidence>
<keyword evidence="3" id="KW-0998">Cell outer membrane</keyword>
<evidence type="ECO:0000256" key="5">
    <source>
        <dbReference type="SAM" id="SignalP"/>
    </source>
</evidence>
<keyword evidence="2 4" id="KW-0472">Membrane</keyword>
<dbReference type="Pfam" id="PF00593">
    <property type="entry name" value="TonB_dep_Rec_b-barrel"/>
    <property type="match status" value="1"/>
</dbReference>
<evidence type="ECO:0000259" key="7">
    <source>
        <dbReference type="Pfam" id="PF07715"/>
    </source>
</evidence>
<comment type="similarity">
    <text evidence="4">Belongs to the TonB-dependent receptor family.</text>
</comment>
<feature type="domain" description="TonB-dependent receptor plug" evidence="7">
    <location>
        <begin position="56"/>
        <end position="166"/>
    </location>
</feature>
<dbReference type="Gene3D" id="2.170.130.10">
    <property type="entry name" value="TonB-dependent receptor, plug domain"/>
    <property type="match status" value="1"/>
</dbReference>
<dbReference type="Gene3D" id="2.40.170.20">
    <property type="entry name" value="TonB-dependent receptor, beta-barrel domain"/>
    <property type="match status" value="1"/>
</dbReference>
<name>A0ABV7HPL3_9GAMM</name>